<dbReference type="RefSeq" id="WP_338250713.1">
    <property type="nucleotide sequence ID" value="NZ_AP028907.1"/>
</dbReference>
<dbReference type="GeneID" id="89288045"/>
<dbReference type="Proteomes" id="UP001341135">
    <property type="component" value="Chromosome"/>
</dbReference>
<accession>A0ABM8IVE9</accession>
<organism evidence="1 2">
    <name type="scientific">Pyrodictium abyssi</name>
    <dbReference type="NCBI Taxonomy" id="54256"/>
    <lineage>
        <taxon>Archaea</taxon>
        <taxon>Thermoproteota</taxon>
        <taxon>Thermoprotei</taxon>
        <taxon>Desulfurococcales</taxon>
        <taxon>Pyrodictiaceae</taxon>
        <taxon>Pyrodictium</taxon>
    </lineage>
</organism>
<sequence>MDGAEEALESLLEHARSMVRFVEEFSGIEVTREKLNRVIHSALLAMAHELSRIALEEVYREVDLLRDMDRGMARCIEEVGARLLEAYVASSLGIPALSLEEYSYELNLLPELRGRITPRILGKLYTALEAAARERRLYDFIAGELREECRRIAARGRPRLSGLSG</sequence>
<gene>
    <name evidence="1" type="ORF">PABY_00210</name>
</gene>
<reference evidence="1 2" key="1">
    <citation type="submission" date="2023-09" db="EMBL/GenBank/DDBJ databases">
        <title>Pyrofollis japonicus gen. nov. sp. nov., a novel member of the family Pyrodictiaceae isolated from the Iheya North hydrothermal field.</title>
        <authorList>
            <person name="Miyazaki U."/>
            <person name="Sanari M."/>
            <person name="Tame A."/>
            <person name="Kitajima M."/>
            <person name="Okamoto A."/>
            <person name="Sawayama S."/>
            <person name="Miyazaki J."/>
            <person name="Takai K."/>
            <person name="Nakagawa S."/>
        </authorList>
    </citation>
    <scope>NUCLEOTIDE SEQUENCE [LARGE SCALE GENOMIC DNA]</scope>
    <source>
        <strain evidence="1 2">AV2</strain>
    </source>
</reference>
<proteinExistence type="predicted"/>
<evidence type="ECO:0000313" key="1">
    <source>
        <dbReference type="EMBL" id="BES80454.1"/>
    </source>
</evidence>
<name>A0ABM8IVE9_9CREN</name>
<dbReference type="EMBL" id="AP028907">
    <property type="protein sequence ID" value="BES80454.1"/>
    <property type="molecule type" value="Genomic_DNA"/>
</dbReference>
<keyword evidence="2" id="KW-1185">Reference proteome</keyword>
<protein>
    <submittedName>
        <fullName evidence="1">Uncharacterized protein</fullName>
    </submittedName>
</protein>
<evidence type="ECO:0000313" key="2">
    <source>
        <dbReference type="Proteomes" id="UP001341135"/>
    </source>
</evidence>